<evidence type="ECO:0000256" key="4">
    <source>
        <dbReference type="ARBA" id="ARBA00022842"/>
    </source>
</evidence>
<dbReference type="PANTHER" id="PTHR47253">
    <property type="match status" value="1"/>
</dbReference>
<keyword evidence="8" id="KW-1185">Reference proteome</keyword>
<gene>
    <name evidence="7" type="primary">menF</name>
    <name evidence="7" type="ORF">SOFFGTOCOR_0472</name>
</gene>
<evidence type="ECO:0000256" key="5">
    <source>
        <dbReference type="ARBA" id="ARBA00023235"/>
    </source>
</evidence>
<dbReference type="NCBIfam" id="TIGR00543">
    <property type="entry name" value="isochor_syn"/>
    <property type="match status" value="1"/>
</dbReference>
<name>A0A0M6W7Y2_9GAMM</name>
<dbReference type="GO" id="GO:0008909">
    <property type="term" value="F:isochorismate synthase activity"/>
    <property type="evidence" value="ECO:0007669"/>
    <property type="project" value="UniProtKB-EC"/>
</dbReference>
<dbReference type="InterPro" id="IPR015890">
    <property type="entry name" value="Chorismate_C"/>
</dbReference>
<dbReference type="AlphaFoldDB" id="A0A0M6W7Y2"/>
<evidence type="ECO:0000256" key="2">
    <source>
        <dbReference type="ARBA" id="ARBA00005297"/>
    </source>
</evidence>
<dbReference type="SUPFAM" id="SSF56322">
    <property type="entry name" value="ADC synthase"/>
    <property type="match status" value="1"/>
</dbReference>
<evidence type="ECO:0000256" key="1">
    <source>
        <dbReference type="ARBA" id="ARBA00000799"/>
    </source>
</evidence>
<feature type="domain" description="Chorismate-utilising enzyme C-terminal" evidence="6">
    <location>
        <begin position="180"/>
        <end position="430"/>
    </location>
</feature>
<proteinExistence type="inferred from homology"/>
<dbReference type="InterPro" id="IPR005801">
    <property type="entry name" value="ADC_synthase"/>
</dbReference>
<evidence type="ECO:0000256" key="3">
    <source>
        <dbReference type="ARBA" id="ARBA00012824"/>
    </source>
</evidence>
<accession>A0A0M6W7Y2</accession>
<dbReference type="GO" id="GO:0009234">
    <property type="term" value="P:menaquinone biosynthetic process"/>
    <property type="evidence" value="ECO:0007669"/>
    <property type="project" value="TreeGrafter"/>
</dbReference>
<dbReference type="EMBL" id="CVRF01000003">
    <property type="protein sequence ID" value="CRK85880.1"/>
    <property type="molecule type" value="Genomic_DNA"/>
</dbReference>
<keyword evidence="4" id="KW-0460">Magnesium</keyword>
<dbReference type="STRING" id="1715285.SOFFGTOCOR_0472"/>
<dbReference type="InterPro" id="IPR004561">
    <property type="entry name" value="IsoChor_synthase"/>
</dbReference>
<dbReference type="InterPro" id="IPR044250">
    <property type="entry name" value="MenF-like"/>
</dbReference>
<comment type="catalytic activity">
    <reaction evidence="1">
        <text>chorismate = isochorismate</text>
        <dbReference type="Rhea" id="RHEA:18985"/>
        <dbReference type="ChEBI" id="CHEBI:29748"/>
        <dbReference type="ChEBI" id="CHEBI:29780"/>
        <dbReference type="EC" id="5.4.4.2"/>
    </reaction>
</comment>
<reference evidence="8" key="1">
    <citation type="submission" date="2015-05" db="EMBL/GenBank/DDBJ databases">
        <authorList>
            <person name="Manzano-Marin A."/>
        </authorList>
    </citation>
    <scope>NUCLEOTIDE SEQUENCE [LARGE SCALE GENOMIC DNA]</scope>
    <source>
        <strain evidence="8">officinalis</strain>
    </source>
</reference>
<sequence>MTSESFYKLINEIIKYLYKLKIQTNEYICIIRYLNKGILFSWLSWLSKQIFYPQFYWYHRNGIEESSVLGIVNSFKSIIDAEFFLLQHSECSNLRIWVLNGWNDMNEYESGFFKHSSKIFFIPRLEIFRIHSSITFSLNINGKKDISEAIVFLQNLKFSFDFSEKLFVNIVTEEYFPNYNEWCYLLTKAIREINSGNIRKVVIARETKLILSNAISVSNFLLASQKVNYYCYHFMIAFSKNSGFISSTPERLYLRKNLQLFSEALAGTVVNDIDEVIAYERLKWLIKDKKNQYENLIVVNDICQQLKKISSNIFISKTKVVRLRDVQHLCRFINATLIKPSDSKCLSCLYPTAAICGSPRVPARNFLLKNEPFHRNWYGGIIGFISLSTSEFAIAIRCAQVNGSKVSLYSGAGIVNYSDPYQEWVEIENKIVCLKSLFDITM</sequence>
<protein>
    <recommendedName>
        <fullName evidence="3">isochorismate synthase</fullName>
        <ecNumber evidence="3">5.4.4.2</ecNumber>
    </recommendedName>
</protein>
<organism evidence="7 8">
    <name type="scientific">Candidatus Providencia siddallii</name>
    <dbReference type="NCBI Taxonomy" id="1715285"/>
    <lineage>
        <taxon>Bacteria</taxon>
        <taxon>Pseudomonadati</taxon>
        <taxon>Pseudomonadota</taxon>
        <taxon>Gammaproteobacteria</taxon>
        <taxon>Enterobacterales</taxon>
        <taxon>Morganellaceae</taxon>
        <taxon>Providencia</taxon>
    </lineage>
</organism>
<dbReference type="EC" id="5.4.4.2" evidence="3"/>
<dbReference type="Gene3D" id="3.60.120.10">
    <property type="entry name" value="Anthranilate synthase"/>
    <property type="match status" value="1"/>
</dbReference>
<comment type="similarity">
    <text evidence="2">Belongs to the isochorismate synthase family.</text>
</comment>
<evidence type="ECO:0000259" key="6">
    <source>
        <dbReference type="Pfam" id="PF00425"/>
    </source>
</evidence>
<dbReference type="Pfam" id="PF00425">
    <property type="entry name" value="Chorismate_bind"/>
    <property type="match status" value="1"/>
</dbReference>
<dbReference type="Proteomes" id="UP000242301">
    <property type="component" value="Unassembled WGS sequence"/>
</dbReference>
<evidence type="ECO:0000313" key="8">
    <source>
        <dbReference type="Proteomes" id="UP000242301"/>
    </source>
</evidence>
<keyword evidence="5 7" id="KW-0413">Isomerase</keyword>
<evidence type="ECO:0000313" key="7">
    <source>
        <dbReference type="EMBL" id="CRK85880.1"/>
    </source>
</evidence>
<dbReference type="PANTHER" id="PTHR47253:SF4">
    <property type="entry name" value="ISOCHORISMATE SYNTHASE 2, CHLOROPLASTIC"/>
    <property type="match status" value="1"/>
</dbReference>